<feature type="region of interest" description="Disordered" evidence="1">
    <location>
        <begin position="24"/>
        <end position="54"/>
    </location>
</feature>
<proteinExistence type="predicted"/>
<dbReference type="EMBL" id="HACG01001235">
    <property type="protein sequence ID" value="CEK48100.1"/>
    <property type="molecule type" value="Transcribed_RNA"/>
</dbReference>
<protein>
    <submittedName>
        <fullName evidence="2">Uncharacterized protein</fullName>
    </submittedName>
</protein>
<accession>A0A0B6XXU5</accession>
<evidence type="ECO:0000256" key="1">
    <source>
        <dbReference type="SAM" id="MobiDB-lite"/>
    </source>
</evidence>
<gene>
    <name evidence="2" type="primary">ORF3092</name>
</gene>
<reference evidence="2" key="1">
    <citation type="submission" date="2014-12" db="EMBL/GenBank/DDBJ databases">
        <title>Insight into the proteome of Arion vulgaris.</title>
        <authorList>
            <person name="Aradska J."/>
            <person name="Bulat T."/>
            <person name="Smidak R."/>
            <person name="Sarate P."/>
            <person name="Gangsoo J."/>
            <person name="Sialana F."/>
            <person name="Bilban M."/>
            <person name="Lubec G."/>
        </authorList>
    </citation>
    <scope>NUCLEOTIDE SEQUENCE</scope>
    <source>
        <tissue evidence="2">Skin</tissue>
    </source>
</reference>
<feature type="non-terminal residue" evidence="2">
    <location>
        <position position="1"/>
    </location>
</feature>
<evidence type="ECO:0000313" key="2">
    <source>
        <dbReference type="EMBL" id="CEK48100.1"/>
    </source>
</evidence>
<organism evidence="2">
    <name type="scientific">Arion vulgaris</name>
    <dbReference type="NCBI Taxonomy" id="1028688"/>
    <lineage>
        <taxon>Eukaryota</taxon>
        <taxon>Metazoa</taxon>
        <taxon>Spiralia</taxon>
        <taxon>Lophotrochozoa</taxon>
        <taxon>Mollusca</taxon>
        <taxon>Gastropoda</taxon>
        <taxon>Heterobranchia</taxon>
        <taxon>Euthyneura</taxon>
        <taxon>Panpulmonata</taxon>
        <taxon>Eupulmonata</taxon>
        <taxon>Stylommatophora</taxon>
        <taxon>Helicina</taxon>
        <taxon>Arionoidea</taxon>
        <taxon>Arionidae</taxon>
        <taxon>Arion</taxon>
    </lineage>
</organism>
<feature type="compositionally biased region" description="Low complexity" evidence="1">
    <location>
        <begin position="31"/>
        <end position="51"/>
    </location>
</feature>
<name>A0A0B6XXU5_9EUPU</name>
<feature type="non-terminal residue" evidence="2">
    <location>
        <position position="89"/>
    </location>
</feature>
<sequence length="89" mass="9611">ANSNSNNVQNKSLKSIQGRWKSTETDFPLNSLTQSGSLPSSSRPKSVSSTGFISQRISTLESSRRYSGSVDNLSKMDVGSTHLNYALSP</sequence>
<dbReference type="AlphaFoldDB" id="A0A0B6XXU5"/>